<dbReference type="RefSeq" id="WP_115552294.1">
    <property type="nucleotide sequence ID" value="NZ_NXLS01000015.1"/>
</dbReference>
<accession>A0A3D8I948</accession>
<organism evidence="2 3">
    <name type="scientific">Helicobacter ganmani</name>
    <dbReference type="NCBI Taxonomy" id="60246"/>
    <lineage>
        <taxon>Bacteria</taxon>
        <taxon>Pseudomonadati</taxon>
        <taxon>Campylobacterota</taxon>
        <taxon>Epsilonproteobacteria</taxon>
        <taxon>Campylobacterales</taxon>
        <taxon>Helicobacteraceae</taxon>
        <taxon>Helicobacter</taxon>
    </lineage>
</organism>
<dbReference type="Pfam" id="PF05050">
    <property type="entry name" value="Methyltransf_21"/>
    <property type="match status" value="1"/>
</dbReference>
<evidence type="ECO:0000259" key="1">
    <source>
        <dbReference type="Pfam" id="PF05050"/>
    </source>
</evidence>
<comment type="caution">
    <text evidence="2">The sequence shown here is derived from an EMBL/GenBank/DDBJ whole genome shotgun (WGS) entry which is preliminary data.</text>
</comment>
<proteinExistence type="predicted"/>
<feature type="domain" description="Methyltransferase FkbM" evidence="1">
    <location>
        <begin position="63"/>
        <end position="213"/>
    </location>
</feature>
<dbReference type="GeneID" id="82536446"/>
<dbReference type="PANTHER" id="PTHR34203">
    <property type="entry name" value="METHYLTRANSFERASE, FKBM FAMILY PROTEIN"/>
    <property type="match status" value="1"/>
</dbReference>
<feature type="non-terminal residue" evidence="2">
    <location>
        <position position="278"/>
    </location>
</feature>
<dbReference type="InterPro" id="IPR052514">
    <property type="entry name" value="SAM-dependent_MTase"/>
</dbReference>
<dbReference type="Proteomes" id="UP000256650">
    <property type="component" value="Unassembled WGS sequence"/>
</dbReference>
<dbReference type="EMBL" id="NXLS01000015">
    <property type="protein sequence ID" value="RDU61545.1"/>
    <property type="molecule type" value="Genomic_DNA"/>
</dbReference>
<dbReference type="NCBIfam" id="TIGR01444">
    <property type="entry name" value="fkbM_fam"/>
    <property type="match status" value="1"/>
</dbReference>
<protein>
    <recommendedName>
        <fullName evidence="1">Methyltransferase FkbM domain-containing protein</fullName>
    </recommendedName>
</protein>
<dbReference type="InterPro" id="IPR006342">
    <property type="entry name" value="FkbM_mtfrase"/>
</dbReference>
<evidence type="ECO:0000313" key="3">
    <source>
        <dbReference type="Proteomes" id="UP000256650"/>
    </source>
</evidence>
<dbReference type="SUPFAM" id="SSF53335">
    <property type="entry name" value="S-adenosyl-L-methionine-dependent methyltransferases"/>
    <property type="match status" value="1"/>
</dbReference>
<keyword evidence="3" id="KW-1185">Reference proteome</keyword>
<dbReference type="PANTHER" id="PTHR34203:SF15">
    <property type="entry name" value="SLL1173 PROTEIN"/>
    <property type="match status" value="1"/>
</dbReference>
<reference evidence="2 3" key="1">
    <citation type="submission" date="2018-04" db="EMBL/GenBank/DDBJ databases">
        <title>Novel Campyloabacter and Helicobacter Species and Strains.</title>
        <authorList>
            <person name="Mannion A.J."/>
            <person name="Shen Z."/>
            <person name="Fox J.G."/>
        </authorList>
    </citation>
    <scope>NUCLEOTIDE SEQUENCE [LARGE SCALE GENOMIC DNA]</scope>
    <source>
        <strain evidence="2 3">MIT 99-5101</strain>
    </source>
</reference>
<dbReference type="AlphaFoldDB" id="A0A3D8I948"/>
<dbReference type="Gene3D" id="3.40.50.150">
    <property type="entry name" value="Vaccinia Virus protein VP39"/>
    <property type="match status" value="1"/>
</dbReference>
<evidence type="ECO:0000313" key="2">
    <source>
        <dbReference type="EMBL" id="RDU61545.1"/>
    </source>
</evidence>
<gene>
    <name evidence="2" type="ORF">CQA43_09155</name>
</gene>
<dbReference type="InterPro" id="IPR029063">
    <property type="entry name" value="SAM-dependent_MTases_sf"/>
</dbReference>
<sequence length="278" mass="32594">MEIENIVNVEIDAKHNLKMYLPYKEEDYIQRTIWRTKKPYEFEMLKDVLKKLSMGIQGGIFLDCGMNIGNHSLFIAANGYRVIAFEANPKMVEIAQESVRINHFQDKISIFETGISDKYEKAYFPREFTNNFGGMFLESCNEDKQDFIECRTIDSYDIREFVSVMKIDVEGWECKVIRGAKKLIFKNRPIIYAEANHIDDFVELDNLLSEYGYVHWGVFGTALTHMYYPKERLNLEDLMVKNISNSVLIQFYFSQRFEKTFIHSSLKKLCDSIPTPTP</sequence>
<name>A0A3D8I948_9HELI</name>